<reference evidence="10 11" key="1">
    <citation type="journal article" date="2016" name="Fungal Biol.">
        <title>The genome of Xylona heveae provides a window into fungal endophytism.</title>
        <authorList>
            <person name="Gazis R."/>
            <person name="Kuo A."/>
            <person name="Riley R."/>
            <person name="LaButti K."/>
            <person name="Lipzen A."/>
            <person name="Lin J."/>
            <person name="Amirebrahimi M."/>
            <person name="Hesse C.N."/>
            <person name="Spatafora J.W."/>
            <person name="Henrissat B."/>
            <person name="Hainaut M."/>
            <person name="Grigoriev I.V."/>
            <person name="Hibbett D.S."/>
        </authorList>
    </citation>
    <scope>NUCLEOTIDE SEQUENCE [LARGE SCALE GENOMIC DNA]</scope>
    <source>
        <strain evidence="10 11">TC161</strain>
    </source>
</reference>
<dbReference type="GO" id="GO:0005886">
    <property type="term" value="C:plasma membrane"/>
    <property type="evidence" value="ECO:0007669"/>
    <property type="project" value="TreeGrafter"/>
</dbReference>
<gene>
    <name evidence="10" type="ORF">L228DRAFT_198721</name>
</gene>
<dbReference type="PANTHER" id="PTHR43829:SF24">
    <property type="entry name" value="MIP AQUAPORIN (EUROFUNG)"/>
    <property type="match status" value="1"/>
</dbReference>
<keyword evidence="4 8" id="KW-0812">Transmembrane</keyword>
<evidence type="ECO:0000256" key="8">
    <source>
        <dbReference type="RuleBase" id="RU000477"/>
    </source>
</evidence>
<evidence type="ECO:0000313" key="10">
    <source>
        <dbReference type="EMBL" id="KZF19954.1"/>
    </source>
</evidence>
<dbReference type="InterPro" id="IPR050363">
    <property type="entry name" value="MIP/Aquaporin"/>
</dbReference>
<keyword evidence="6 9" id="KW-1133">Transmembrane helix</keyword>
<evidence type="ECO:0000256" key="1">
    <source>
        <dbReference type="ARBA" id="ARBA00004141"/>
    </source>
</evidence>
<dbReference type="PANTHER" id="PTHR43829">
    <property type="entry name" value="AQUAPORIN OR AQUAGLYCEROPORIN RELATED"/>
    <property type="match status" value="1"/>
</dbReference>
<keyword evidence="11" id="KW-1185">Reference proteome</keyword>
<dbReference type="STRING" id="1328760.A0A165A4X4"/>
<evidence type="ECO:0000256" key="7">
    <source>
        <dbReference type="ARBA" id="ARBA00023136"/>
    </source>
</evidence>
<evidence type="ECO:0000256" key="6">
    <source>
        <dbReference type="ARBA" id="ARBA00022989"/>
    </source>
</evidence>
<feature type="non-terminal residue" evidence="10">
    <location>
        <position position="1"/>
    </location>
</feature>
<comment type="subcellular location">
    <subcellularLocation>
        <location evidence="1">Membrane</location>
        <topology evidence="1">Multi-pass membrane protein</topology>
    </subcellularLocation>
</comment>
<evidence type="ECO:0000256" key="2">
    <source>
        <dbReference type="ARBA" id="ARBA00006175"/>
    </source>
</evidence>
<sequence>NFWSKIRYHLREPIAEWLGTSITVLVGTCGSLSVATSAGQAGSFLSMNWAWGFGVMLGIYIAGGVSGAHLNPAISIVLSIYRGFPAKRCLVYICAQLVGAITGAGIAFAVYKDAILHLDHALIPESTGIALYTQPKAWVSPVTGFFNEYVATAVLACAIFALGDDSNAPPGAGMHSFVIGLIVAVLCMTFGYNTGGCFNPARDFGPRLVALMGGYGRESFIAYRCWFLWGGWIATIAGAIAGGGLYDIVIFTGGESPINYP</sequence>
<accession>A0A165A4X4</accession>
<evidence type="ECO:0000256" key="4">
    <source>
        <dbReference type="ARBA" id="ARBA00022692"/>
    </source>
</evidence>
<proteinExistence type="inferred from homology"/>
<dbReference type="FunFam" id="1.20.1080.10:FF:000022">
    <property type="entry name" value="MIP aquaporin"/>
    <property type="match status" value="1"/>
</dbReference>
<protein>
    <submittedName>
        <fullName evidence="10">Aquaporin-like protein</fullName>
    </submittedName>
</protein>
<keyword evidence="7 9" id="KW-0472">Membrane</keyword>
<dbReference type="PRINTS" id="PR00783">
    <property type="entry name" value="MINTRINSICP"/>
</dbReference>
<feature type="transmembrane region" description="Helical" evidence="9">
    <location>
        <begin position="172"/>
        <end position="192"/>
    </location>
</feature>
<dbReference type="NCBIfam" id="TIGR00861">
    <property type="entry name" value="MIP"/>
    <property type="match status" value="1"/>
</dbReference>
<dbReference type="CDD" id="cd00333">
    <property type="entry name" value="MIP"/>
    <property type="match status" value="1"/>
</dbReference>
<dbReference type="GO" id="GO:0015254">
    <property type="term" value="F:glycerol channel activity"/>
    <property type="evidence" value="ECO:0007669"/>
    <property type="project" value="TreeGrafter"/>
</dbReference>
<comment type="similarity">
    <text evidence="2 8">Belongs to the MIP/aquaporin (TC 1.A.8) family.</text>
</comment>
<dbReference type="GO" id="GO:0015250">
    <property type="term" value="F:water channel activity"/>
    <property type="evidence" value="ECO:0007669"/>
    <property type="project" value="TreeGrafter"/>
</dbReference>
<dbReference type="RefSeq" id="XP_018185509.1">
    <property type="nucleotide sequence ID" value="XM_018329622.1"/>
</dbReference>
<dbReference type="InterPro" id="IPR023271">
    <property type="entry name" value="Aquaporin-like"/>
</dbReference>
<keyword evidence="5" id="KW-0677">Repeat</keyword>
<dbReference type="GeneID" id="28894759"/>
<dbReference type="Proteomes" id="UP000076632">
    <property type="component" value="Unassembled WGS sequence"/>
</dbReference>
<evidence type="ECO:0000313" key="11">
    <source>
        <dbReference type="Proteomes" id="UP000076632"/>
    </source>
</evidence>
<dbReference type="PRINTS" id="PR02019">
    <property type="entry name" value="AQUAPORIN7"/>
</dbReference>
<keyword evidence="3 8" id="KW-0813">Transport</keyword>
<organism evidence="10 11">
    <name type="scientific">Xylona heveae (strain CBS 132557 / TC161)</name>
    <dbReference type="NCBI Taxonomy" id="1328760"/>
    <lineage>
        <taxon>Eukaryota</taxon>
        <taxon>Fungi</taxon>
        <taxon>Dikarya</taxon>
        <taxon>Ascomycota</taxon>
        <taxon>Pezizomycotina</taxon>
        <taxon>Xylonomycetes</taxon>
        <taxon>Xylonales</taxon>
        <taxon>Xylonaceae</taxon>
        <taxon>Xylona</taxon>
    </lineage>
</organism>
<dbReference type="Pfam" id="PF00230">
    <property type="entry name" value="MIP"/>
    <property type="match status" value="1"/>
</dbReference>
<dbReference type="OMA" id="HSCFTDF"/>
<name>A0A165A4X4_XYLHT</name>
<dbReference type="OrthoDB" id="3222at2759"/>
<feature type="transmembrane region" description="Helical" evidence="9">
    <location>
        <begin position="226"/>
        <end position="251"/>
    </location>
</feature>
<dbReference type="AlphaFoldDB" id="A0A165A4X4"/>
<feature type="transmembrane region" description="Helical" evidence="9">
    <location>
        <begin position="89"/>
        <end position="111"/>
    </location>
</feature>
<dbReference type="Gene3D" id="1.20.1080.10">
    <property type="entry name" value="Glycerol uptake facilitator protein"/>
    <property type="match status" value="1"/>
</dbReference>
<evidence type="ECO:0000256" key="5">
    <source>
        <dbReference type="ARBA" id="ARBA00022737"/>
    </source>
</evidence>
<feature type="transmembrane region" description="Helical" evidence="9">
    <location>
        <begin position="14"/>
        <end position="37"/>
    </location>
</feature>
<dbReference type="InterPro" id="IPR000425">
    <property type="entry name" value="MIP"/>
</dbReference>
<evidence type="ECO:0000256" key="9">
    <source>
        <dbReference type="SAM" id="Phobius"/>
    </source>
</evidence>
<evidence type="ECO:0000256" key="3">
    <source>
        <dbReference type="ARBA" id="ARBA00022448"/>
    </source>
</evidence>
<dbReference type="SUPFAM" id="SSF81338">
    <property type="entry name" value="Aquaporin-like"/>
    <property type="match status" value="1"/>
</dbReference>
<feature type="non-terminal residue" evidence="10">
    <location>
        <position position="261"/>
    </location>
</feature>
<dbReference type="InParanoid" id="A0A165A4X4"/>
<dbReference type="EMBL" id="KV407464">
    <property type="protein sequence ID" value="KZF19954.1"/>
    <property type="molecule type" value="Genomic_DNA"/>
</dbReference>
<feature type="transmembrane region" description="Helical" evidence="9">
    <location>
        <begin position="49"/>
        <end position="68"/>
    </location>
</feature>